<dbReference type="EMBL" id="BAFB01000051">
    <property type="protein sequence ID" value="GAB33216.1"/>
    <property type="molecule type" value="Genomic_DNA"/>
</dbReference>
<feature type="transmembrane region" description="Helical" evidence="1">
    <location>
        <begin position="24"/>
        <end position="57"/>
    </location>
</feature>
<comment type="caution">
    <text evidence="2">The sequence shown here is derived from an EMBL/GenBank/DDBJ whole genome shotgun (WGS) entry which is preliminary data.</text>
</comment>
<accession>H5TIA8</accession>
<keyword evidence="1" id="KW-0812">Transmembrane</keyword>
<name>H5TIA8_GORO1</name>
<dbReference type="AlphaFoldDB" id="H5TIA8"/>
<protein>
    <submittedName>
        <fullName evidence="2">Uncharacterized protein</fullName>
    </submittedName>
</protein>
<evidence type="ECO:0000256" key="1">
    <source>
        <dbReference type="SAM" id="Phobius"/>
    </source>
</evidence>
<dbReference type="STRING" id="1108044.GOOTI_051_00070"/>
<reference evidence="2" key="1">
    <citation type="submission" date="2012-02" db="EMBL/GenBank/DDBJ databases">
        <title>Whole genome shotgun sequence of Gordonia otitidis NBRC 100426.</title>
        <authorList>
            <person name="Yoshida I."/>
            <person name="Hosoyama A."/>
            <person name="Tsuchikane K."/>
            <person name="Katsumata H."/>
            <person name="Yamazaki S."/>
            <person name="Fujita N."/>
        </authorList>
    </citation>
    <scope>NUCLEOTIDE SEQUENCE [LARGE SCALE GENOMIC DNA]</scope>
    <source>
        <strain evidence="2">NBRC 100426</strain>
    </source>
</reference>
<keyword evidence="1" id="KW-0472">Membrane</keyword>
<evidence type="ECO:0000313" key="3">
    <source>
        <dbReference type="Proteomes" id="UP000005038"/>
    </source>
</evidence>
<dbReference type="RefSeq" id="WP_007237475.1">
    <property type="nucleotide sequence ID" value="NZ_BAFB01000051.1"/>
</dbReference>
<keyword evidence="1" id="KW-1133">Transmembrane helix</keyword>
<gene>
    <name evidence="2" type="ORF">GOOTI_051_00070</name>
</gene>
<keyword evidence="3" id="KW-1185">Reference proteome</keyword>
<feature type="transmembrane region" description="Helical" evidence="1">
    <location>
        <begin position="63"/>
        <end position="83"/>
    </location>
</feature>
<organism evidence="2 3">
    <name type="scientific">Gordonia otitidis (strain DSM 44809 / CCUG 52243 / JCM 12355 / NBRC 100426 / IFM 10032)</name>
    <dbReference type="NCBI Taxonomy" id="1108044"/>
    <lineage>
        <taxon>Bacteria</taxon>
        <taxon>Bacillati</taxon>
        <taxon>Actinomycetota</taxon>
        <taxon>Actinomycetes</taxon>
        <taxon>Mycobacteriales</taxon>
        <taxon>Gordoniaceae</taxon>
        <taxon>Gordonia</taxon>
    </lineage>
</organism>
<sequence length="188" mass="20869">MATEGRDYTGIVRFQGKLFNISDISLAGVGGITLPALTMAAIPAFIIALLIFITVMIVSSASMGFLVASLMFFLVGIPLYVWFNRDSADREKPWLRAKLWVAARLTQPTHIAERGKDTLADDLCWQVVVPRPAGSPHIHAGRALRSWGVYWPQPKESPEFVVHNDFHIFDQWYERLGKLAEADGGGKS</sequence>
<proteinExistence type="predicted"/>
<dbReference type="Proteomes" id="UP000005038">
    <property type="component" value="Unassembled WGS sequence"/>
</dbReference>
<evidence type="ECO:0000313" key="2">
    <source>
        <dbReference type="EMBL" id="GAB33216.1"/>
    </source>
</evidence>